<dbReference type="OrthoDB" id="6142301at2759"/>
<evidence type="ECO:0000256" key="2">
    <source>
        <dbReference type="ARBA" id="ARBA00022692"/>
    </source>
</evidence>
<evidence type="ECO:0000256" key="1">
    <source>
        <dbReference type="ARBA" id="ARBA00004370"/>
    </source>
</evidence>
<evidence type="ECO:0000256" key="5">
    <source>
        <dbReference type="SAM" id="Phobius"/>
    </source>
</evidence>
<dbReference type="InterPro" id="IPR001828">
    <property type="entry name" value="ANF_lig-bd_rcpt"/>
</dbReference>
<evidence type="ECO:0000313" key="8">
    <source>
        <dbReference type="Proteomes" id="UP000192578"/>
    </source>
</evidence>
<keyword evidence="8" id="KW-1185">Reference proteome</keyword>
<accession>A0A1W0WY13</accession>
<dbReference type="SUPFAM" id="SSF53822">
    <property type="entry name" value="Periplasmic binding protein-like I"/>
    <property type="match status" value="1"/>
</dbReference>
<keyword evidence="3 5" id="KW-1133">Transmembrane helix</keyword>
<gene>
    <name evidence="7" type="ORF">BV898_06016</name>
</gene>
<sequence length="509" mass="56926">MTPAVLGGLTYVGPAFESALQDVKHDYPLLNVSQTFIIADILEDDGDCLALESDNQVAEYYYNQRIHRATEGQSCWTIFVLPGCSPSLRGIQKFGNGVNKVVLTSGVSSYYLTDKSGFPTLLTTALTTLSITYYTTFLRLAQFYNWTTVMVVTESEGVNGGFFTQASGVCDVLSSATPRIVAYFVPASLTGPVTEDVLNGILDRFAASARIMIFIADSLPVNKLLIQAGVRGMNDGSYVYVLQTPLSVPYDGSRLRNISNEYHFEEARKIYPSCILVGLGSDREFIEGLSMARSHPFVKHWKAMSKKKYNYTYPQNKQPPLHAASSYASLMVVSQVADELRRQQPPFNFNDGALLASKFFLRTFETKVGNISLDHLGQRIPEILIGYFDSDDDRFVPFMSYKPNQNNQNFETLLPIKWSSGTWPVPSELRCGFQGMRCVTGPTHEAIGYSVAGTLVFLITCGAIFFRWFRNNLFESNQYWVLQRQYLLLPGCPRTSRLSFFSCLKLQAA</sequence>
<dbReference type="Pfam" id="PF01094">
    <property type="entry name" value="ANF_receptor"/>
    <property type="match status" value="1"/>
</dbReference>
<dbReference type="Gene3D" id="3.40.50.2300">
    <property type="match status" value="2"/>
</dbReference>
<feature type="domain" description="Receptor ligand binding region" evidence="6">
    <location>
        <begin position="13"/>
        <end position="382"/>
    </location>
</feature>
<dbReference type="AlphaFoldDB" id="A0A1W0WY13"/>
<evidence type="ECO:0000259" key="6">
    <source>
        <dbReference type="Pfam" id="PF01094"/>
    </source>
</evidence>
<reference evidence="8" key="1">
    <citation type="submission" date="2017-01" db="EMBL/GenBank/DDBJ databases">
        <title>Comparative genomics of anhydrobiosis in the tardigrade Hypsibius dujardini.</title>
        <authorList>
            <person name="Yoshida Y."/>
            <person name="Koutsovoulos G."/>
            <person name="Laetsch D."/>
            <person name="Stevens L."/>
            <person name="Kumar S."/>
            <person name="Horikawa D."/>
            <person name="Ishino K."/>
            <person name="Komine S."/>
            <person name="Tomita M."/>
            <person name="Blaxter M."/>
            <person name="Arakawa K."/>
        </authorList>
    </citation>
    <scope>NUCLEOTIDE SEQUENCE [LARGE SCALE GENOMIC DNA]</scope>
    <source>
        <strain evidence="8">Z151</strain>
    </source>
</reference>
<comment type="subcellular location">
    <subcellularLocation>
        <location evidence="1">Membrane</location>
    </subcellularLocation>
</comment>
<dbReference type="GO" id="GO:0016020">
    <property type="term" value="C:membrane"/>
    <property type="evidence" value="ECO:0007669"/>
    <property type="project" value="UniProtKB-SubCell"/>
</dbReference>
<protein>
    <recommendedName>
        <fullName evidence="6">Receptor ligand binding region domain-containing protein</fullName>
    </recommendedName>
</protein>
<name>A0A1W0WY13_HYPEX</name>
<dbReference type="InterPro" id="IPR028082">
    <property type="entry name" value="Peripla_BP_I"/>
</dbReference>
<dbReference type="EMBL" id="MTYJ01000034">
    <property type="protein sequence ID" value="OQV20012.1"/>
    <property type="molecule type" value="Genomic_DNA"/>
</dbReference>
<feature type="transmembrane region" description="Helical" evidence="5">
    <location>
        <begin position="446"/>
        <end position="469"/>
    </location>
</feature>
<organism evidence="7 8">
    <name type="scientific">Hypsibius exemplaris</name>
    <name type="common">Freshwater tardigrade</name>
    <dbReference type="NCBI Taxonomy" id="2072580"/>
    <lineage>
        <taxon>Eukaryota</taxon>
        <taxon>Metazoa</taxon>
        <taxon>Ecdysozoa</taxon>
        <taxon>Tardigrada</taxon>
        <taxon>Eutardigrada</taxon>
        <taxon>Parachela</taxon>
        <taxon>Hypsibioidea</taxon>
        <taxon>Hypsibiidae</taxon>
        <taxon>Hypsibius</taxon>
    </lineage>
</organism>
<proteinExistence type="predicted"/>
<evidence type="ECO:0000256" key="3">
    <source>
        <dbReference type="ARBA" id="ARBA00022989"/>
    </source>
</evidence>
<evidence type="ECO:0000313" key="7">
    <source>
        <dbReference type="EMBL" id="OQV20012.1"/>
    </source>
</evidence>
<keyword evidence="4 5" id="KW-0472">Membrane</keyword>
<keyword evidence="2 5" id="KW-0812">Transmembrane</keyword>
<comment type="caution">
    <text evidence="7">The sequence shown here is derived from an EMBL/GenBank/DDBJ whole genome shotgun (WGS) entry which is preliminary data.</text>
</comment>
<evidence type="ECO:0000256" key="4">
    <source>
        <dbReference type="ARBA" id="ARBA00023136"/>
    </source>
</evidence>
<dbReference type="Proteomes" id="UP000192578">
    <property type="component" value="Unassembled WGS sequence"/>
</dbReference>